<keyword evidence="2" id="KW-1185">Reference proteome</keyword>
<dbReference type="Proteomes" id="UP000317036">
    <property type="component" value="Unassembled WGS sequence"/>
</dbReference>
<dbReference type="AlphaFoldDB" id="A0A559KCT9"/>
<evidence type="ECO:0000313" key="2">
    <source>
        <dbReference type="Proteomes" id="UP000317036"/>
    </source>
</evidence>
<protein>
    <submittedName>
        <fullName evidence="1">Uncharacterized protein</fullName>
    </submittedName>
</protein>
<accession>A0A559KCT9</accession>
<reference evidence="1 2" key="1">
    <citation type="submission" date="2019-07" db="EMBL/GenBank/DDBJ databases">
        <authorList>
            <person name="Kim J."/>
        </authorList>
    </citation>
    <scope>NUCLEOTIDE SEQUENCE [LARGE SCALE GENOMIC DNA]</scope>
    <source>
        <strain evidence="1 2">JC52</strain>
    </source>
</reference>
<name>A0A559KCT9_9BACL</name>
<dbReference type="EMBL" id="VNJI01000011">
    <property type="protein sequence ID" value="TVY09934.1"/>
    <property type="molecule type" value="Genomic_DNA"/>
</dbReference>
<gene>
    <name evidence="1" type="ORF">FPZ49_11220</name>
</gene>
<dbReference type="OrthoDB" id="2987681at2"/>
<proteinExistence type="predicted"/>
<comment type="caution">
    <text evidence="1">The sequence shown here is derived from an EMBL/GenBank/DDBJ whole genome shotgun (WGS) entry which is preliminary data.</text>
</comment>
<evidence type="ECO:0000313" key="1">
    <source>
        <dbReference type="EMBL" id="TVY09934.1"/>
    </source>
</evidence>
<organism evidence="1 2">
    <name type="scientific">Paenibacillus cremeus</name>
    <dbReference type="NCBI Taxonomy" id="2163881"/>
    <lineage>
        <taxon>Bacteria</taxon>
        <taxon>Bacillati</taxon>
        <taxon>Bacillota</taxon>
        <taxon>Bacilli</taxon>
        <taxon>Bacillales</taxon>
        <taxon>Paenibacillaceae</taxon>
        <taxon>Paenibacillus</taxon>
    </lineage>
</organism>
<sequence>MTIKLNYALDKNVFASDESFKLAVTQVKSKQITVDELQSDITTQILSFYSAIYNHFNGSNLIQDDILYRDSIHSFIESNYNNPQYWTFFSILKNNGLIGVCARGYTFDYKPVAEPVQEETTEPTNEQTNTYYTAYNRSFPTYAEAEAYCISSDFDPSFIVSSEPITTISGQCTLYNKTYPTYTEAYQYAIMNQVKTFMIHHEKSPITNDRLHELEWQYITAKHSMSLNDALAFLSHLNTLPLSLDIEQRINHLNFIIKHRNESEQRKKQKEQLQSFMYNQINSMIEEMQQKGLERVAISYGIKYTYNNDVLISFIGSGITIEKMYDNVLTVYNEYFKSA</sequence>
<dbReference type="RefSeq" id="WP_144846532.1">
    <property type="nucleotide sequence ID" value="NZ_VNJI01000011.1"/>
</dbReference>